<evidence type="ECO:0000256" key="1">
    <source>
        <dbReference type="SAM" id="MobiDB-lite"/>
    </source>
</evidence>
<gene>
    <name evidence="2" type="ORF">KME07_03625</name>
</gene>
<proteinExistence type="predicted"/>
<organism evidence="2 3">
    <name type="scientific">Pegethrix bostrychoides GSE-TBD4-15B</name>
    <dbReference type="NCBI Taxonomy" id="2839662"/>
    <lineage>
        <taxon>Bacteria</taxon>
        <taxon>Bacillati</taxon>
        <taxon>Cyanobacteriota</taxon>
        <taxon>Cyanophyceae</taxon>
        <taxon>Oculatellales</taxon>
        <taxon>Oculatellaceae</taxon>
        <taxon>Pegethrix</taxon>
    </lineage>
</organism>
<evidence type="ECO:0000313" key="3">
    <source>
        <dbReference type="Proteomes" id="UP000707356"/>
    </source>
</evidence>
<dbReference type="AlphaFoldDB" id="A0A951P7N5"/>
<accession>A0A951P7N5</accession>
<dbReference type="EMBL" id="JAHHHV010000014">
    <property type="protein sequence ID" value="MBW4464516.1"/>
    <property type="molecule type" value="Genomic_DNA"/>
</dbReference>
<feature type="region of interest" description="Disordered" evidence="1">
    <location>
        <begin position="124"/>
        <end position="156"/>
    </location>
</feature>
<reference evidence="2" key="1">
    <citation type="submission" date="2021-05" db="EMBL/GenBank/DDBJ databases">
        <authorList>
            <person name="Pietrasiak N."/>
            <person name="Ward R."/>
            <person name="Stajich J.E."/>
            <person name="Kurbessoian T."/>
        </authorList>
    </citation>
    <scope>NUCLEOTIDE SEQUENCE</scope>
    <source>
        <strain evidence="2">GSE-TBD4-15B</strain>
    </source>
</reference>
<comment type="caution">
    <text evidence="2">The sequence shown here is derived from an EMBL/GenBank/DDBJ whole genome shotgun (WGS) entry which is preliminary data.</text>
</comment>
<protein>
    <submittedName>
        <fullName evidence="2">Uncharacterized protein</fullName>
    </submittedName>
</protein>
<sequence length="156" mass="17440">MNEVSEPKTVQERVQETAETETTALARAKLETDLESIATSVWTVVQPQQGQSMALLAVLRLLERLHQEIRDGLFQESLPENRQALYALLRDIEQQGGWPYIHRMKLQAFLTSFLSEVVELAEASTETLTEAADRTPQSEPESEAADSQAVTSEQSP</sequence>
<evidence type="ECO:0000313" key="2">
    <source>
        <dbReference type="EMBL" id="MBW4464516.1"/>
    </source>
</evidence>
<dbReference type="Proteomes" id="UP000707356">
    <property type="component" value="Unassembled WGS sequence"/>
</dbReference>
<reference evidence="2" key="2">
    <citation type="journal article" date="2022" name="Microbiol. Resour. Announc.">
        <title>Metagenome Sequencing to Explore Phylogenomics of Terrestrial Cyanobacteria.</title>
        <authorList>
            <person name="Ward R.D."/>
            <person name="Stajich J.E."/>
            <person name="Johansen J.R."/>
            <person name="Huntemann M."/>
            <person name="Clum A."/>
            <person name="Foster B."/>
            <person name="Foster B."/>
            <person name="Roux S."/>
            <person name="Palaniappan K."/>
            <person name="Varghese N."/>
            <person name="Mukherjee S."/>
            <person name="Reddy T.B.K."/>
            <person name="Daum C."/>
            <person name="Copeland A."/>
            <person name="Chen I.A."/>
            <person name="Ivanova N.N."/>
            <person name="Kyrpides N.C."/>
            <person name="Shapiro N."/>
            <person name="Eloe-Fadrosh E.A."/>
            <person name="Pietrasiak N."/>
        </authorList>
    </citation>
    <scope>NUCLEOTIDE SEQUENCE</scope>
    <source>
        <strain evidence="2">GSE-TBD4-15B</strain>
    </source>
</reference>
<name>A0A951P7N5_9CYAN</name>